<proteinExistence type="predicted"/>
<sequence>MVKRNYWLKRLEDAWKRRSVIWLAGVRRVGKTYLCKSLDNVEYFDCELPRTRRLLEDPEEFLEKLGKKRIILDEIHRLKNPSELLKIAADYYPKVKIIATGSSTLGASKKFKDTLTGRKTKVHITPILFHELKDFDGRNLDFRLLHGGLPPFFLEDELIESDYQEWLSSYWAKDVQELFHIESRFSFVKFTELVLAQSGSIFEATRFAPSCEVSRSTINNYLSVLEATYVAYVVRPFSTHKATEIISAPKVYGFDTGFVCHCRGWINLRKEDFGQLWEHIVLNELLGRFNEIVVNYWRDKQGHEIDFILNHRKSSPVAIECKWSSTKFDPKNLKIFRRRYPQGNNFVVATDIDRSFDKRYDGIVVKFVSLKDLIDLIS</sequence>
<organism evidence="3">
    <name type="scientific">marine sediment metagenome</name>
    <dbReference type="NCBI Taxonomy" id="412755"/>
    <lineage>
        <taxon>unclassified sequences</taxon>
        <taxon>metagenomes</taxon>
        <taxon>ecological metagenomes</taxon>
    </lineage>
</organism>
<dbReference type="InterPro" id="IPR041682">
    <property type="entry name" value="AAA_14"/>
</dbReference>
<dbReference type="PANTHER" id="PTHR43566:SF1">
    <property type="entry name" value="AAA+ ATPASE DOMAIN-CONTAINING PROTEIN"/>
    <property type="match status" value="1"/>
</dbReference>
<gene>
    <name evidence="3" type="ORF">LCGC14_1979560</name>
</gene>
<dbReference type="Pfam" id="PF13635">
    <property type="entry name" value="DUF4143"/>
    <property type="match status" value="1"/>
</dbReference>
<dbReference type="InterPro" id="IPR025420">
    <property type="entry name" value="DUF4143"/>
</dbReference>
<feature type="domain" description="DUF4143" evidence="2">
    <location>
        <begin position="173"/>
        <end position="324"/>
    </location>
</feature>
<evidence type="ECO:0008006" key="4">
    <source>
        <dbReference type="Google" id="ProtNLM"/>
    </source>
</evidence>
<evidence type="ECO:0000259" key="1">
    <source>
        <dbReference type="Pfam" id="PF13173"/>
    </source>
</evidence>
<comment type="caution">
    <text evidence="3">The sequence shown here is derived from an EMBL/GenBank/DDBJ whole genome shotgun (WGS) entry which is preliminary data.</text>
</comment>
<accession>A0A0F9F9A3</accession>
<feature type="domain" description="AAA" evidence="1">
    <location>
        <begin position="18"/>
        <end position="132"/>
    </location>
</feature>
<evidence type="ECO:0000313" key="3">
    <source>
        <dbReference type="EMBL" id="KKL82959.1"/>
    </source>
</evidence>
<reference evidence="3" key="1">
    <citation type="journal article" date="2015" name="Nature">
        <title>Complex archaea that bridge the gap between prokaryotes and eukaryotes.</title>
        <authorList>
            <person name="Spang A."/>
            <person name="Saw J.H."/>
            <person name="Jorgensen S.L."/>
            <person name="Zaremba-Niedzwiedzka K."/>
            <person name="Martijn J."/>
            <person name="Lind A.E."/>
            <person name="van Eijk R."/>
            <person name="Schleper C."/>
            <person name="Guy L."/>
            <person name="Ettema T.J."/>
        </authorList>
    </citation>
    <scope>NUCLEOTIDE SEQUENCE</scope>
</reference>
<dbReference type="PANTHER" id="PTHR43566">
    <property type="entry name" value="CONSERVED PROTEIN"/>
    <property type="match status" value="1"/>
</dbReference>
<dbReference type="Gene3D" id="3.40.50.300">
    <property type="entry name" value="P-loop containing nucleotide triphosphate hydrolases"/>
    <property type="match status" value="1"/>
</dbReference>
<dbReference type="SUPFAM" id="SSF52540">
    <property type="entry name" value="P-loop containing nucleoside triphosphate hydrolases"/>
    <property type="match status" value="1"/>
</dbReference>
<dbReference type="InterPro" id="IPR027417">
    <property type="entry name" value="P-loop_NTPase"/>
</dbReference>
<dbReference type="Pfam" id="PF13173">
    <property type="entry name" value="AAA_14"/>
    <property type="match status" value="1"/>
</dbReference>
<evidence type="ECO:0000259" key="2">
    <source>
        <dbReference type="Pfam" id="PF13635"/>
    </source>
</evidence>
<dbReference type="EMBL" id="LAZR01022125">
    <property type="protein sequence ID" value="KKL82959.1"/>
    <property type="molecule type" value="Genomic_DNA"/>
</dbReference>
<protein>
    <recommendedName>
        <fullName evidence="4">AAA+ ATPase domain-containing protein</fullName>
    </recommendedName>
</protein>
<name>A0A0F9F9A3_9ZZZZ</name>
<dbReference type="AlphaFoldDB" id="A0A0F9F9A3"/>